<evidence type="ECO:0000313" key="6">
    <source>
        <dbReference type="EMBL" id="XCC95010.1"/>
    </source>
</evidence>
<protein>
    <submittedName>
        <fullName evidence="6">Tim44/TimA family putative adaptor protein</fullName>
    </submittedName>
</protein>
<dbReference type="Pfam" id="PF04280">
    <property type="entry name" value="Tim44"/>
    <property type="match status" value="1"/>
</dbReference>
<dbReference type="GO" id="GO:0030150">
    <property type="term" value="P:protein import into mitochondrial matrix"/>
    <property type="evidence" value="ECO:0007669"/>
    <property type="project" value="TreeGrafter"/>
</dbReference>
<dbReference type="InterPro" id="IPR039544">
    <property type="entry name" value="Tim44-like"/>
</dbReference>
<dbReference type="SUPFAM" id="SSF54427">
    <property type="entry name" value="NTF2-like"/>
    <property type="match status" value="1"/>
</dbReference>
<reference evidence="6" key="1">
    <citation type="submission" date="2023-02" db="EMBL/GenBank/DDBJ databases">
        <title>Description and genomic characterization of Salipiger bruguierae sp. nov., isolated from the sediment of mangrove plant Bruguiera sexangula.</title>
        <authorList>
            <person name="Long M."/>
        </authorList>
    </citation>
    <scope>NUCLEOTIDE SEQUENCE</scope>
    <source>
        <strain evidence="6">H15</strain>
    </source>
</reference>
<dbReference type="NCBIfam" id="NF033779">
    <property type="entry name" value="Tim44_TimA_adap"/>
    <property type="match status" value="1"/>
</dbReference>
<evidence type="ECO:0000256" key="4">
    <source>
        <dbReference type="ARBA" id="ARBA00023136"/>
    </source>
</evidence>
<accession>A0AAU8AJI7</accession>
<dbReference type="GO" id="GO:0051087">
    <property type="term" value="F:protein-folding chaperone binding"/>
    <property type="evidence" value="ECO:0007669"/>
    <property type="project" value="TreeGrafter"/>
</dbReference>
<dbReference type="InterPro" id="IPR007379">
    <property type="entry name" value="Tim44-like_dom"/>
</dbReference>
<sequence length="219" mass="24049">MNMPIVQLLVLAAIAIFLILRLRSVLGTRDGFEKPPVQAPSRRDDSRRGFEVIEGGPDHDIIDHAPEGSPAAKALARMKAVEPSFNVGEFLGGARGAYEMILMGFERGEVEELKPFLAPDVYDSFAEVVETRRQQGLTIESEFVGVREMSLVDASFDEDSGLAEITVRYTGELTSVVKDATGSVIEGSPTSVKRQKDVWTYARNMGSDDPNWQLVATDE</sequence>
<dbReference type="RefSeq" id="WP_353473841.1">
    <property type="nucleotide sequence ID" value="NZ_CP123384.1"/>
</dbReference>
<keyword evidence="3" id="KW-0809">Transit peptide</keyword>
<evidence type="ECO:0000256" key="1">
    <source>
        <dbReference type="ARBA" id="ARBA00004370"/>
    </source>
</evidence>
<comment type="subcellular location">
    <subcellularLocation>
        <location evidence="1">Membrane</location>
    </subcellularLocation>
</comment>
<dbReference type="PANTHER" id="PTHR10721">
    <property type="entry name" value="MITOCHONDRIAL IMPORT INNER MEMBRANE TRANSLOCASE SUBUNIT TIM44"/>
    <property type="match status" value="1"/>
</dbReference>
<evidence type="ECO:0000256" key="3">
    <source>
        <dbReference type="ARBA" id="ARBA00022946"/>
    </source>
</evidence>
<dbReference type="InterPro" id="IPR032710">
    <property type="entry name" value="NTF2-like_dom_sf"/>
</dbReference>
<dbReference type="PIRSF" id="PIRSF031890">
    <property type="entry name" value="UCP031890_transporter_Tim44"/>
    <property type="match status" value="1"/>
</dbReference>
<comment type="similarity">
    <text evidence="2">Belongs to the Tim44 family.</text>
</comment>
<evidence type="ECO:0000256" key="2">
    <source>
        <dbReference type="ARBA" id="ARBA00009597"/>
    </source>
</evidence>
<dbReference type="InterPro" id="IPR016985">
    <property type="entry name" value="UCP031890_Tim44-rel"/>
</dbReference>
<dbReference type="Gene3D" id="3.10.450.240">
    <property type="match status" value="1"/>
</dbReference>
<evidence type="ECO:0000259" key="5">
    <source>
        <dbReference type="SMART" id="SM00978"/>
    </source>
</evidence>
<proteinExistence type="inferred from homology"/>
<dbReference type="GO" id="GO:0016020">
    <property type="term" value="C:membrane"/>
    <property type="evidence" value="ECO:0007669"/>
    <property type="project" value="UniProtKB-SubCell"/>
</dbReference>
<dbReference type="SMART" id="SM00978">
    <property type="entry name" value="Tim44"/>
    <property type="match status" value="1"/>
</dbReference>
<keyword evidence="4" id="KW-0472">Membrane</keyword>
<organism evidence="6">
    <name type="scientific">Alloyangia sp. H15</name>
    <dbReference type="NCBI Taxonomy" id="3029062"/>
    <lineage>
        <taxon>Bacteria</taxon>
        <taxon>Pseudomonadati</taxon>
        <taxon>Pseudomonadota</taxon>
        <taxon>Alphaproteobacteria</taxon>
        <taxon>Rhodobacterales</taxon>
        <taxon>Roseobacteraceae</taxon>
        <taxon>Alloyangia</taxon>
    </lineage>
</organism>
<dbReference type="AlphaFoldDB" id="A0AAU8AJI7"/>
<feature type="domain" description="Tim44-like" evidence="5">
    <location>
        <begin position="71"/>
        <end position="219"/>
    </location>
</feature>
<dbReference type="PANTHER" id="PTHR10721:SF1">
    <property type="entry name" value="MITOCHONDRIAL IMPORT INNER MEMBRANE TRANSLOCASE SUBUNIT TIM44"/>
    <property type="match status" value="1"/>
</dbReference>
<gene>
    <name evidence="6" type="ORF">PVT71_05580</name>
</gene>
<name>A0AAU8AJI7_9RHOB</name>
<dbReference type="EMBL" id="CP123384">
    <property type="protein sequence ID" value="XCC95010.1"/>
    <property type="molecule type" value="Genomic_DNA"/>
</dbReference>